<dbReference type="OrthoDB" id="8772678at2"/>
<comment type="similarity">
    <text evidence="1">Belongs to the ROK (NagC/XylR) family.</text>
</comment>
<sequence length="306" mass="30878">MTTLLALDIGGTKVGWGIVEAGDTYEVTERGSIPTDAMRGGADVAARICDLASSLVASHPQVAGVAVASAGVVDPSTGDIVSATGTMPGWGGTPLGALLQEATGLKVRVLNDVHAHGLGEATLGAGQPYRTVLSIAVGTGIGGALVEDRQVSFGSRGIAGHVGHIHHHFAPDMTCSCGRKGHIESFCSGSGITAWYDSLRSDSDPEVDGGRALQELAESGNALAAACFSRSAFALGEATASLVNCVDPAVVILSGSMTRSGDIWWDALREGFAASAMTPVADTPILVGSLGGDAPLLGAVSFFLHA</sequence>
<evidence type="ECO:0000313" key="2">
    <source>
        <dbReference type="EMBL" id="KSW13631.1"/>
    </source>
</evidence>
<organism evidence="2 3">
    <name type="scientific">Schaalia odontolytica</name>
    <dbReference type="NCBI Taxonomy" id="1660"/>
    <lineage>
        <taxon>Bacteria</taxon>
        <taxon>Bacillati</taxon>
        <taxon>Actinomycetota</taxon>
        <taxon>Actinomycetes</taxon>
        <taxon>Actinomycetales</taxon>
        <taxon>Actinomycetaceae</taxon>
        <taxon>Schaalia</taxon>
    </lineage>
</organism>
<dbReference type="Gene3D" id="3.30.420.40">
    <property type="match status" value="2"/>
</dbReference>
<evidence type="ECO:0000256" key="1">
    <source>
        <dbReference type="ARBA" id="ARBA00006479"/>
    </source>
</evidence>
<dbReference type="PANTHER" id="PTHR18964:SF169">
    <property type="entry name" value="N-ACETYLMANNOSAMINE KINASE"/>
    <property type="match status" value="1"/>
</dbReference>
<dbReference type="PANTHER" id="PTHR18964">
    <property type="entry name" value="ROK (REPRESSOR, ORF, KINASE) FAMILY"/>
    <property type="match status" value="1"/>
</dbReference>
<dbReference type="SUPFAM" id="SSF53067">
    <property type="entry name" value="Actin-like ATPase domain"/>
    <property type="match status" value="1"/>
</dbReference>
<reference evidence="2 3" key="1">
    <citation type="submission" date="2015-10" db="EMBL/GenBank/DDBJ databases">
        <title>Draft Genome of Actinomyces odontolyticus subsp. actinosynbacter strain XH001.</title>
        <authorList>
            <person name="Mclean J.S."/>
            <person name="He X."/>
        </authorList>
    </citation>
    <scope>NUCLEOTIDE SEQUENCE [LARGE SCALE GENOMIC DNA]</scope>
    <source>
        <strain evidence="2 3">XH001</strain>
    </source>
</reference>
<dbReference type="InterPro" id="IPR043129">
    <property type="entry name" value="ATPase_NBD"/>
</dbReference>
<name>A0A0V8RZX0_9ACTO</name>
<protein>
    <submittedName>
        <fullName evidence="2">ROK family transcriptional regulator</fullName>
    </submittedName>
</protein>
<accession>A0A0V8RZX0</accession>
<dbReference type="AlphaFoldDB" id="A0A0V8RZX0"/>
<dbReference type="InterPro" id="IPR049874">
    <property type="entry name" value="ROK_cs"/>
</dbReference>
<evidence type="ECO:0000313" key="3">
    <source>
        <dbReference type="Proteomes" id="UP000054686"/>
    </source>
</evidence>
<comment type="caution">
    <text evidence="2">The sequence shown here is derived from an EMBL/GenBank/DDBJ whole genome shotgun (WGS) entry which is preliminary data.</text>
</comment>
<dbReference type="Pfam" id="PF00480">
    <property type="entry name" value="ROK"/>
    <property type="match status" value="1"/>
</dbReference>
<proteinExistence type="inferred from homology"/>
<dbReference type="PROSITE" id="PS01125">
    <property type="entry name" value="ROK"/>
    <property type="match status" value="1"/>
</dbReference>
<gene>
    <name evidence="2" type="ORF">APY09_04665</name>
</gene>
<dbReference type="InterPro" id="IPR000600">
    <property type="entry name" value="ROK"/>
</dbReference>
<dbReference type="Proteomes" id="UP000054686">
    <property type="component" value="Unassembled WGS sequence"/>
</dbReference>
<dbReference type="RefSeq" id="WP_034464750.1">
    <property type="nucleotide sequence ID" value="NZ_CP040006.1"/>
</dbReference>
<dbReference type="EMBL" id="LLVT01000001">
    <property type="protein sequence ID" value="KSW13631.1"/>
    <property type="molecule type" value="Genomic_DNA"/>
</dbReference>